<dbReference type="InterPro" id="IPR050832">
    <property type="entry name" value="Bact_Acetyltransf"/>
</dbReference>
<dbReference type="Proteomes" id="UP000198504">
    <property type="component" value="Unassembled WGS sequence"/>
</dbReference>
<keyword evidence="2" id="KW-0012">Acyltransferase</keyword>
<organism evidence="5 6">
    <name type="scientific">Microlunatus flavus</name>
    <dbReference type="NCBI Taxonomy" id="1036181"/>
    <lineage>
        <taxon>Bacteria</taxon>
        <taxon>Bacillati</taxon>
        <taxon>Actinomycetota</taxon>
        <taxon>Actinomycetes</taxon>
        <taxon>Propionibacteriales</taxon>
        <taxon>Propionibacteriaceae</taxon>
        <taxon>Microlunatus</taxon>
    </lineage>
</organism>
<keyword evidence="5" id="KW-0687">Ribonucleoprotein</keyword>
<feature type="domain" description="N-acetyltransferase" evidence="4">
    <location>
        <begin position="170"/>
        <end position="324"/>
    </location>
</feature>
<dbReference type="SUPFAM" id="SSF55729">
    <property type="entry name" value="Acyl-CoA N-acyltransferases (Nat)"/>
    <property type="match status" value="2"/>
</dbReference>
<dbReference type="Pfam" id="PF00583">
    <property type="entry name" value="Acetyltransf_1"/>
    <property type="match status" value="1"/>
</dbReference>
<dbReference type="GO" id="GO:0016747">
    <property type="term" value="F:acyltransferase activity, transferring groups other than amino-acyl groups"/>
    <property type="evidence" value="ECO:0007669"/>
    <property type="project" value="InterPro"/>
</dbReference>
<evidence type="ECO:0000259" key="4">
    <source>
        <dbReference type="PROSITE" id="PS51186"/>
    </source>
</evidence>
<dbReference type="InterPro" id="IPR000182">
    <property type="entry name" value="GNAT_dom"/>
</dbReference>
<protein>
    <submittedName>
        <fullName evidence="5">Ribosomal protein S18 acetylase RimI</fullName>
    </submittedName>
</protein>
<dbReference type="InterPro" id="IPR016181">
    <property type="entry name" value="Acyl_CoA_acyltransferase"/>
</dbReference>
<sequence length="324" mass="35008">MITARPLVAADLDAVVGLLHAYDRRWFGEPVLSAADVRSEWSSPAFRLAEDSEGWFDDGDEDVDADADGGDEHGDAGTLVAFGTLGTRGEVEVAVDEAWEDAGLQDALLERWEGEARRRGFPAVHRELPADDREGLDRLLRRGWVAERTGWILRLDADDALEPGPLPAGYALREVTEADVPAVHAVVRDAFSQYGPSRRTYEDWRAGLVDRPDVDLRHWRLATHAGEVVGACLVVDPAAPAPGGPEAEGAEGAGEAWVPQVAVADAHRRRGLARALLVSVAAAARERGVPRLGLYTHEGTGALGLYERIGLRVVHTLTTCTLEL</sequence>
<dbReference type="EMBL" id="FOFA01000001">
    <property type="protein sequence ID" value="SEP76104.1"/>
    <property type="molecule type" value="Genomic_DNA"/>
</dbReference>
<keyword evidence="1" id="KW-0808">Transferase</keyword>
<keyword evidence="5" id="KW-0689">Ribosomal protein</keyword>
<feature type="region of interest" description="Disordered" evidence="3">
    <location>
        <begin position="54"/>
        <end position="74"/>
    </location>
</feature>
<name>A0A1H9AH87_9ACTN</name>
<dbReference type="RefSeq" id="WP_091177600.1">
    <property type="nucleotide sequence ID" value="NZ_FOFA01000001.1"/>
</dbReference>
<proteinExistence type="predicted"/>
<gene>
    <name evidence="5" type="ORF">SAMN05421756_101610</name>
</gene>
<evidence type="ECO:0000313" key="6">
    <source>
        <dbReference type="Proteomes" id="UP000198504"/>
    </source>
</evidence>
<feature type="compositionally biased region" description="Acidic residues" evidence="3">
    <location>
        <begin position="54"/>
        <end position="69"/>
    </location>
</feature>
<dbReference type="PROSITE" id="PS51186">
    <property type="entry name" value="GNAT"/>
    <property type="match status" value="1"/>
</dbReference>
<evidence type="ECO:0000256" key="3">
    <source>
        <dbReference type="SAM" id="MobiDB-lite"/>
    </source>
</evidence>
<dbReference type="Gene3D" id="3.40.630.30">
    <property type="match status" value="1"/>
</dbReference>
<evidence type="ECO:0000313" key="5">
    <source>
        <dbReference type="EMBL" id="SEP76104.1"/>
    </source>
</evidence>
<dbReference type="GO" id="GO:0005840">
    <property type="term" value="C:ribosome"/>
    <property type="evidence" value="ECO:0007669"/>
    <property type="project" value="UniProtKB-KW"/>
</dbReference>
<reference evidence="6" key="1">
    <citation type="submission" date="2016-10" db="EMBL/GenBank/DDBJ databases">
        <authorList>
            <person name="Varghese N."/>
            <person name="Submissions S."/>
        </authorList>
    </citation>
    <scope>NUCLEOTIDE SEQUENCE [LARGE SCALE GENOMIC DNA]</scope>
    <source>
        <strain evidence="6">CGMCC 4.6856</strain>
    </source>
</reference>
<dbReference type="PANTHER" id="PTHR43877">
    <property type="entry name" value="AMINOALKYLPHOSPHONATE N-ACETYLTRANSFERASE-RELATED-RELATED"/>
    <property type="match status" value="1"/>
</dbReference>
<dbReference type="AlphaFoldDB" id="A0A1H9AH87"/>
<keyword evidence="6" id="KW-1185">Reference proteome</keyword>
<evidence type="ECO:0000256" key="2">
    <source>
        <dbReference type="ARBA" id="ARBA00023315"/>
    </source>
</evidence>
<accession>A0A1H9AH87</accession>
<evidence type="ECO:0000256" key="1">
    <source>
        <dbReference type="ARBA" id="ARBA00022679"/>
    </source>
</evidence>
<dbReference type="STRING" id="1036181.SAMN05421756_101610"/>